<evidence type="ECO:0000313" key="7">
    <source>
        <dbReference type="EMBL" id="MBP5836191.1"/>
    </source>
</evidence>
<dbReference type="PANTHER" id="PTHR10286">
    <property type="entry name" value="INORGANIC PYROPHOSPHATASE"/>
    <property type="match status" value="1"/>
</dbReference>
<feature type="binding site" evidence="5">
    <location>
        <position position="30"/>
    </location>
    <ligand>
        <name>substrate</name>
    </ligand>
</feature>
<feature type="binding site" evidence="5">
    <location>
        <position position="140"/>
    </location>
    <ligand>
        <name>substrate</name>
    </ligand>
</feature>
<feature type="binding site" evidence="5">
    <location>
        <position position="71"/>
    </location>
    <ligand>
        <name>Mg(2+)</name>
        <dbReference type="ChEBI" id="CHEBI:18420"/>
        <label>2</label>
    </ligand>
</feature>
<gene>
    <name evidence="5" type="primary">ppa</name>
    <name evidence="6" type="ORF">CHTY_000935</name>
    <name evidence="7" type="ORF">CHTY_003045</name>
</gene>
<dbReference type="InterPro" id="IPR008162">
    <property type="entry name" value="Pyrophosphatase"/>
</dbReference>
<reference evidence="6 8" key="1">
    <citation type="submission" date="2021-04" db="EMBL/GenBank/DDBJ databases">
        <title>Genomic features of Candidatus Phytoplasma meliae isolate ChTYXIII (1SrXIII-G).</title>
        <authorList>
            <person name="Fernandez F.D."/>
            <person name="Conci L.R."/>
        </authorList>
    </citation>
    <scope>NUCLEOTIDE SEQUENCE [LARGE SCALE GENOMIC DNA]</scope>
    <source>
        <strain evidence="6">ChTYXIII-Mo</strain>
    </source>
</reference>
<dbReference type="Proteomes" id="UP001195571">
    <property type="component" value="Unassembled WGS sequence"/>
</dbReference>
<feature type="binding site" evidence="5">
    <location>
        <position position="56"/>
    </location>
    <ligand>
        <name>substrate</name>
    </ligand>
</feature>
<evidence type="ECO:0000313" key="8">
    <source>
        <dbReference type="Proteomes" id="UP001195571"/>
    </source>
</evidence>
<comment type="subunit">
    <text evidence="5">Homohexamer.</text>
</comment>
<keyword evidence="3 5" id="KW-0378">Hydrolase</keyword>
<evidence type="ECO:0000256" key="4">
    <source>
        <dbReference type="ARBA" id="ARBA00022842"/>
    </source>
</evidence>
<dbReference type="Gene3D" id="3.90.80.10">
    <property type="entry name" value="Inorganic pyrophosphatase"/>
    <property type="match status" value="1"/>
</dbReference>
<name>A0ABS5CXU6_9MOLU</name>
<sequence length="181" mass="20892">MNILHDINPKRITKDKFIAVIEIPQGSKKKYEIDKETGMLMIDRFLTTSFRYPANYGFIPLTHCEDNDPLDVLVLSQENLAPMTLVECRPLGVIKMIDNHELDEKIIAVPIADAFWKHCHELTDVPNSLLDEIKHFFQHYKELEHKNVTIENIKGKEAALLAIEKSILCYQQVIKPNLKKA</sequence>
<dbReference type="RefSeq" id="WP_203552064.1">
    <property type="nucleotide sequence ID" value="NZ_JACAOD020000002.1"/>
</dbReference>
<keyword evidence="4 5" id="KW-0460">Magnesium</keyword>
<feature type="binding site" evidence="5">
    <location>
        <position position="44"/>
    </location>
    <ligand>
        <name>substrate</name>
    </ligand>
</feature>
<keyword evidence="2 5" id="KW-0479">Metal-binding</keyword>
<evidence type="ECO:0000256" key="1">
    <source>
        <dbReference type="ARBA" id="ARBA00001946"/>
    </source>
</evidence>
<protein>
    <recommendedName>
        <fullName evidence="5">Inorganic pyrophosphatase</fullName>
        <ecNumber evidence="5">3.6.1.1</ecNumber>
    </recommendedName>
    <alternativeName>
        <fullName evidence="5">Pyrophosphate phospho-hydrolase</fullName>
        <shortName evidence="5">PPase</shortName>
    </alternativeName>
</protein>
<comment type="subcellular location">
    <subcellularLocation>
        <location evidence="5">Cytoplasm</location>
    </subcellularLocation>
</comment>
<comment type="catalytic activity">
    <reaction evidence="5">
        <text>diphosphate + H2O = 2 phosphate + H(+)</text>
        <dbReference type="Rhea" id="RHEA:24576"/>
        <dbReference type="ChEBI" id="CHEBI:15377"/>
        <dbReference type="ChEBI" id="CHEBI:15378"/>
        <dbReference type="ChEBI" id="CHEBI:33019"/>
        <dbReference type="ChEBI" id="CHEBI:43474"/>
        <dbReference type="EC" id="3.6.1.1"/>
    </reaction>
</comment>
<proteinExistence type="inferred from homology"/>
<comment type="cofactor">
    <cofactor evidence="1 5">
        <name>Mg(2+)</name>
        <dbReference type="ChEBI" id="CHEBI:18420"/>
    </cofactor>
</comment>
<organism evidence="6 8">
    <name type="scientific">Candidatus Phytoplasma meliae</name>
    <dbReference type="NCBI Taxonomy" id="1848402"/>
    <lineage>
        <taxon>Bacteria</taxon>
        <taxon>Bacillati</taxon>
        <taxon>Mycoplasmatota</taxon>
        <taxon>Mollicutes</taxon>
        <taxon>Acholeplasmatales</taxon>
        <taxon>Acholeplasmataceae</taxon>
        <taxon>Candidatus Phytoplasma</taxon>
        <taxon>16SrXIII (Mexican periwinkle virescence group)</taxon>
    </lineage>
</organism>
<keyword evidence="8" id="KW-1185">Reference proteome</keyword>
<dbReference type="PROSITE" id="PS00387">
    <property type="entry name" value="PPASE"/>
    <property type="match status" value="1"/>
</dbReference>
<evidence type="ECO:0000256" key="3">
    <source>
        <dbReference type="ARBA" id="ARBA00022801"/>
    </source>
</evidence>
<feature type="binding site" evidence="5">
    <location>
        <position position="103"/>
    </location>
    <ligand>
        <name>Mg(2+)</name>
        <dbReference type="ChEBI" id="CHEBI:18420"/>
        <label>1</label>
    </ligand>
</feature>
<dbReference type="EMBL" id="JACAOD020000002">
    <property type="protein sequence ID" value="MBP5835798.1"/>
    <property type="molecule type" value="Genomic_DNA"/>
</dbReference>
<comment type="function">
    <text evidence="5">Catalyzes the hydrolysis of inorganic pyrophosphate (PPi) forming two phosphate ions.</text>
</comment>
<dbReference type="EC" id="3.6.1.1" evidence="5"/>
<dbReference type="InterPro" id="IPR036649">
    <property type="entry name" value="Pyrophosphatase_sf"/>
</dbReference>
<comment type="caution">
    <text evidence="6">The sequence shown here is derived from an EMBL/GenBank/DDBJ whole genome shotgun (WGS) entry which is preliminary data.</text>
</comment>
<accession>A0ABS5CXU6</accession>
<dbReference type="EMBL" id="JACAOD020000015">
    <property type="protein sequence ID" value="MBP5836191.1"/>
    <property type="molecule type" value="Genomic_DNA"/>
</dbReference>
<dbReference type="Pfam" id="PF00719">
    <property type="entry name" value="Pyrophosphatase"/>
    <property type="match status" value="1"/>
</dbReference>
<dbReference type="HAMAP" id="MF_00209">
    <property type="entry name" value="Inorganic_PPase"/>
    <property type="match status" value="1"/>
</dbReference>
<feature type="binding site" evidence="5">
    <location>
        <position position="66"/>
    </location>
    <ligand>
        <name>Mg(2+)</name>
        <dbReference type="ChEBI" id="CHEBI:18420"/>
        <label>1</label>
    </ligand>
</feature>
<evidence type="ECO:0000256" key="2">
    <source>
        <dbReference type="ARBA" id="ARBA00022723"/>
    </source>
</evidence>
<evidence type="ECO:0000313" key="6">
    <source>
        <dbReference type="EMBL" id="MBP5835798.1"/>
    </source>
</evidence>
<keyword evidence="5" id="KW-0963">Cytoplasm</keyword>
<dbReference type="CDD" id="cd00412">
    <property type="entry name" value="pyrophosphatase"/>
    <property type="match status" value="1"/>
</dbReference>
<feature type="binding site" evidence="5">
    <location>
        <position position="71"/>
    </location>
    <ligand>
        <name>Mg(2+)</name>
        <dbReference type="ChEBI" id="CHEBI:18420"/>
        <label>1</label>
    </ligand>
</feature>
<dbReference type="SUPFAM" id="SSF50324">
    <property type="entry name" value="Inorganic pyrophosphatase"/>
    <property type="match status" value="1"/>
</dbReference>
<evidence type="ECO:0000256" key="5">
    <source>
        <dbReference type="HAMAP-Rule" id="MF_00209"/>
    </source>
</evidence>
<comment type="similarity">
    <text evidence="5">Belongs to the PPase family.</text>
</comment>